<name>A0A175YP82_DAUCS</name>
<evidence type="ECO:0000313" key="2">
    <source>
        <dbReference type="Proteomes" id="UP000077755"/>
    </source>
</evidence>
<protein>
    <submittedName>
        <fullName evidence="1">Uncharacterized protein</fullName>
    </submittedName>
</protein>
<reference evidence="1" key="1">
    <citation type="journal article" date="2016" name="Nat. Genet.">
        <title>A high-quality carrot genome assembly provides new insights into carotenoid accumulation and asterid genome evolution.</title>
        <authorList>
            <person name="Iorizzo M."/>
            <person name="Ellison S."/>
            <person name="Senalik D."/>
            <person name="Zeng P."/>
            <person name="Satapoomin P."/>
            <person name="Huang J."/>
            <person name="Bowman M."/>
            <person name="Iovene M."/>
            <person name="Sanseverino W."/>
            <person name="Cavagnaro P."/>
            <person name="Yildiz M."/>
            <person name="Macko-Podgorni A."/>
            <person name="Moranska E."/>
            <person name="Grzebelus E."/>
            <person name="Grzebelus D."/>
            <person name="Ashrafi H."/>
            <person name="Zheng Z."/>
            <person name="Cheng S."/>
            <person name="Spooner D."/>
            <person name="Van Deynze A."/>
            <person name="Simon P."/>
        </authorList>
    </citation>
    <scope>NUCLEOTIDE SEQUENCE</scope>
    <source>
        <tissue evidence="1">Leaf</tissue>
    </source>
</reference>
<gene>
    <name evidence="1" type="ORF">DCAR_0831499</name>
</gene>
<sequence>MNHNQYRYSKYPNCNKIQRPKVQQRHKSHLQATSQKIRSPAWTWYNNLKINLRKKHTL</sequence>
<dbReference type="Proteomes" id="UP000077755">
    <property type="component" value="Chromosome 8"/>
</dbReference>
<evidence type="ECO:0000313" key="1">
    <source>
        <dbReference type="EMBL" id="WOH12003.1"/>
    </source>
</evidence>
<dbReference type="EMBL" id="CP093350">
    <property type="protein sequence ID" value="WOH12003.1"/>
    <property type="molecule type" value="Genomic_DNA"/>
</dbReference>
<reference evidence="1" key="2">
    <citation type="submission" date="2022-03" db="EMBL/GenBank/DDBJ databases">
        <title>Draft title - Genomic analysis of global carrot germplasm unveils the trajectory of domestication and the origin of high carotenoid orange carrot.</title>
        <authorList>
            <person name="Iorizzo M."/>
            <person name="Ellison S."/>
            <person name="Senalik D."/>
            <person name="Macko-Podgorni A."/>
            <person name="Grzebelus D."/>
            <person name="Bostan H."/>
            <person name="Rolling W."/>
            <person name="Curaba J."/>
            <person name="Simon P."/>
        </authorList>
    </citation>
    <scope>NUCLEOTIDE SEQUENCE</scope>
    <source>
        <tissue evidence="1">Leaf</tissue>
    </source>
</reference>
<dbReference type="Gramene" id="KZM84632">
    <property type="protein sequence ID" value="KZM84632"/>
    <property type="gene ID" value="DCAR_027946"/>
</dbReference>
<keyword evidence="2" id="KW-1185">Reference proteome</keyword>
<organism evidence="1 2">
    <name type="scientific">Daucus carota subsp. sativus</name>
    <name type="common">Carrot</name>
    <dbReference type="NCBI Taxonomy" id="79200"/>
    <lineage>
        <taxon>Eukaryota</taxon>
        <taxon>Viridiplantae</taxon>
        <taxon>Streptophyta</taxon>
        <taxon>Embryophyta</taxon>
        <taxon>Tracheophyta</taxon>
        <taxon>Spermatophyta</taxon>
        <taxon>Magnoliopsida</taxon>
        <taxon>eudicotyledons</taxon>
        <taxon>Gunneridae</taxon>
        <taxon>Pentapetalae</taxon>
        <taxon>asterids</taxon>
        <taxon>campanulids</taxon>
        <taxon>Apiales</taxon>
        <taxon>Apiaceae</taxon>
        <taxon>Apioideae</taxon>
        <taxon>Scandiceae</taxon>
        <taxon>Daucinae</taxon>
        <taxon>Daucus</taxon>
        <taxon>Daucus sect. Daucus</taxon>
    </lineage>
</organism>
<accession>A0A175YP82</accession>
<dbReference type="AlphaFoldDB" id="A0A175YP82"/>
<proteinExistence type="predicted"/>